<keyword evidence="1" id="KW-0811">Translocation</keyword>
<keyword evidence="1" id="KW-0809">Transit peptide</keyword>
<sequence>MSKKTSKVEAARACKSTTESDCKERGACEKEDLYWCEAGGTISISISTRLCLQQWCNSDEKETLRSTMKVDYDLQLGNEVNRVNMVFGMQVVLDLDETLVCAYETSSLPAHLRTQAIEAGLKWFELECVSSDKECEGKPNISYVTVFERPGLQEFLEQISEFAELVLFTAALEGYARPLVDKIDAGNRFSKRLYRPSTVST</sequence>
<comment type="function">
    <text evidence="1">Essential component of the TIM23 complex, a complex that mediates the translocation of transit peptide-containing proteins across the mitochondrial inner membrane.</text>
</comment>
<organism evidence="3 4">
    <name type="scientific">Vitis vinifera</name>
    <name type="common">Grape</name>
    <dbReference type="NCBI Taxonomy" id="29760"/>
    <lineage>
        <taxon>Eukaryota</taxon>
        <taxon>Viridiplantae</taxon>
        <taxon>Streptophyta</taxon>
        <taxon>Embryophyta</taxon>
        <taxon>Tracheophyta</taxon>
        <taxon>Spermatophyta</taxon>
        <taxon>Magnoliopsida</taxon>
        <taxon>eudicotyledons</taxon>
        <taxon>Gunneridae</taxon>
        <taxon>Pentapetalae</taxon>
        <taxon>rosids</taxon>
        <taxon>Vitales</taxon>
        <taxon>Vitaceae</taxon>
        <taxon>Viteae</taxon>
        <taxon>Vitis</taxon>
    </lineage>
</organism>
<dbReference type="InterPro" id="IPR023214">
    <property type="entry name" value="HAD_sf"/>
</dbReference>
<dbReference type="GO" id="GO:0005744">
    <property type="term" value="C:TIM23 mitochondrial import inner membrane translocase complex"/>
    <property type="evidence" value="ECO:0007669"/>
    <property type="project" value="UniProtKB-UniRule"/>
</dbReference>
<dbReference type="AlphaFoldDB" id="A0A438DAQ1"/>
<keyword evidence="1" id="KW-0496">Mitochondrion</keyword>
<accession>A0A438DAQ1</accession>
<dbReference type="Pfam" id="PF03031">
    <property type="entry name" value="NIF"/>
    <property type="match status" value="1"/>
</dbReference>
<feature type="domain" description="FCP1 homology" evidence="2">
    <location>
        <begin position="84"/>
        <end position="201"/>
    </location>
</feature>
<dbReference type="Gene3D" id="3.40.50.1000">
    <property type="entry name" value="HAD superfamily/HAD-like"/>
    <property type="match status" value="1"/>
</dbReference>
<keyword evidence="1" id="KW-0653">Protein transport</keyword>
<gene>
    <name evidence="3" type="ORF">CK203_081235</name>
</gene>
<dbReference type="CDD" id="cd07521">
    <property type="entry name" value="HAD_FCP1-like"/>
    <property type="match status" value="1"/>
</dbReference>
<dbReference type="EMBL" id="QGNW01001714">
    <property type="protein sequence ID" value="RVW32532.1"/>
    <property type="molecule type" value="Genomic_DNA"/>
</dbReference>
<proteinExistence type="inferred from homology"/>
<dbReference type="PROSITE" id="PS50969">
    <property type="entry name" value="FCP1"/>
    <property type="match status" value="1"/>
</dbReference>
<dbReference type="SMART" id="SM00577">
    <property type="entry name" value="CPDc"/>
    <property type="match status" value="1"/>
</dbReference>
<keyword evidence="1" id="KW-0813">Transport</keyword>
<evidence type="ECO:0000313" key="3">
    <source>
        <dbReference type="EMBL" id="RVW32532.1"/>
    </source>
</evidence>
<dbReference type="GO" id="GO:0015031">
    <property type="term" value="P:protein transport"/>
    <property type="evidence" value="ECO:0007669"/>
    <property type="project" value="UniProtKB-KW"/>
</dbReference>
<protein>
    <recommendedName>
        <fullName evidence="1">Mitochondrial import inner membrane translocase subunit TIM50</fullName>
    </recommendedName>
</protein>
<comment type="caution">
    <text evidence="3">The sequence shown here is derived from an EMBL/GenBank/DDBJ whole genome shotgun (WGS) entry which is preliminary data.</text>
</comment>
<dbReference type="Proteomes" id="UP000288805">
    <property type="component" value="Unassembled WGS sequence"/>
</dbReference>
<comment type="subunit">
    <text evidence="1">Component of the TIM23 complex.</text>
</comment>
<comment type="similarity">
    <text evidence="1">Belongs to the TIM50 family.</text>
</comment>
<dbReference type="InterPro" id="IPR036412">
    <property type="entry name" value="HAD-like_sf"/>
</dbReference>
<reference evidence="3 4" key="1">
    <citation type="journal article" date="2018" name="PLoS Genet.">
        <title>Population sequencing reveals clonal diversity and ancestral inbreeding in the grapevine cultivar Chardonnay.</title>
        <authorList>
            <person name="Roach M.J."/>
            <person name="Johnson D.L."/>
            <person name="Bohlmann J."/>
            <person name="van Vuuren H.J."/>
            <person name="Jones S.J."/>
            <person name="Pretorius I.S."/>
            <person name="Schmidt S.A."/>
            <person name="Borneman A.R."/>
        </authorList>
    </citation>
    <scope>NUCLEOTIDE SEQUENCE [LARGE SCALE GENOMIC DNA]</scope>
    <source>
        <strain evidence="4">cv. Chardonnay</strain>
        <tissue evidence="3">Leaf</tissue>
    </source>
</reference>
<evidence type="ECO:0000313" key="4">
    <source>
        <dbReference type="Proteomes" id="UP000288805"/>
    </source>
</evidence>
<evidence type="ECO:0000256" key="1">
    <source>
        <dbReference type="RuleBase" id="RU365079"/>
    </source>
</evidence>
<name>A0A438DAQ1_VITVI</name>
<dbReference type="SUPFAM" id="SSF56784">
    <property type="entry name" value="HAD-like"/>
    <property type="match status" value="1"/>
</dbReference>
<dbReference type="InterPro" id="IPR004274">
    <property type="entry name" value="FCP1_dom"/>
</dbReference>
<dbReference type="InterPro" id="IPR050365">
    <property type="entry name" value="TIM50"/>
</dbReference>
<dbReference type="PANTHER" id="PTHR12210">
    <property type="entry name" value="DULLARD PROTEIN PHOSPHATASE"/>
    <property type="match status" value="1"/>
</dbReference>
<evidence type="ECO:0000259" key="2">
    <source>
        <dbReference type="PROSITE" id="PS50969"/>
    </source>
</evidence>
<comment type="subcellular location">
    <subcellularLocation>
        <location evidence="1">Mitochondrion inner membrane</location>
        <topology evidence="1">Single-pass membrane protein</topology>
    </subcellularLocation>
</comment>